<dbReference type="EMBL" id="DSUH01000372">
    <property type="protein sequence ID" value="HGU34371.1"/>
    <property type="molecule type" value="Genomic_DNA"/>
</dbReference>
<name>A0A7C4VRZ7_9BACT</name>
<gene>
    <name evidence="3" type="ORF">ENS29_16220</name>
</gene>
<comment type="caution">
    <text evidence="3">The sequence shown here is derived from an EMBL/GenBank/DDBJ whole genome shotgun (WGS) entry which is preliminary data.</text>
</comment>
<protein>
    <submittedName>
        <fullName evidence="3">DUF3343 domain-containing protein</fullName>
    </submittedName>
</protein>
<proteinExistence type="predicted"/>
<evidence type="ECO:0000313" key="3">
    <source>
        <dbReference type="EMBL" id="HGU34371.1"/>
    </source>
</evidence>
<feature type="domain" description="DUF8182" evidence="2">
    <location>
        <begin position="106"/>
        <end position="180"/>
    </location>
</feature>
<dbReference type="InterPro" id="IPR058495">
    <property type="entry name" value="DUF8182"/>
</dbReference>
<dbReference type="Pfam" id="PF26554">
    <property type="entry name" value="DUF8182"/>
    <property type="match status" value="1"/>
</dbReference>
<reference evidence="3" key="1">
    <citation type="journal article" date="2020" name="mSystems">
        <title>Genome- and Community-Level Interaction Insights into Carbon Utilization and Element Cycling Functions of Hydrothermarchaeota in Hydrothermal Sediment.</title>
        <authorList>
            <person name="Zhou Z."/>
            <person name="Liu Y."/>
            <person name="Xu W."/>
            <person name="Pan J."/>
            <person name="Luo Z.H."/>
            <person name="Li M."/>
        </authorList>
    </citation>
    <scope>NUCLEOTIDE SEQUENCE [LARGE SCALE GENOMIC DNA]</scope>
    <source>
        <strain evidence="3">SpSt-477</strain>
    </source>
</reference>
<dbReference type="Pfam" id="PF11823">
    <property type="entry name" value="Se_S_carrier"/>
    <property type="match status" value="1"/>
</dbReference>
<sequence length="185" mass="20307">MTGFFDRFRKKTGAPPLSPAGGREGILVFSHTSEVIAAESCLKGAGFDVRVMGPPPALHTGCDLVIAFPLIRQLEVIETLRSSRIVPLQVVPVDDVLLEPVSLFHTVDYGAYLMVRAANMKLTIRKSDRMIVNVSGGGCPDVPYLAEQLVGRRMSEETEPKRYGKTLCGYALQLAWEEMNRQCPG</sequence>
<evidence type="ECO:0000259" key="2">
    <source>
        <dbReference type="Pfam" id="PF26554"/>
    </source>
</evidence>
<feature type="domain" description="Putative Se/S carrier protein-like" evidence="1">
    <location>
        <begin position="25"/>
        <end position="91"/>
    </location>
</feature>
<evidence type="ECO:0000259" key="1">
    <source>
        <dbReference type="Pfam" id="PF11823"/>
    </source>
</evidence>
<organism evidence="3">
    <name type="scientific">Desulfatirhabdium butyrativorans</name>
    <dbReference type="NCBI Taxonomy" id="340467"/>
    <lineage>
        <taxon>Bacteria</taxon>
        <taxon>Pseudomonadati</taxon>
        <taxon>Thermodesulfobacteriota</taxon>
        <taxon>Desulfobacteria</taxon>
        <taxon>Desulfobacterales</taxon>
        <taxon>Desulfatirhabdiaceae</taxon>
        <taxon>Desulfatirhabdium</taxon>
    </lineage>
</organism>
<dbReference type="InterPro" id="IPR021778">
    <property type="entry name" value="Se/S_carrier-like"/>
</dbReference>
<dbReference type="AlphaFoldDB" id="A0A7C4VRZ7"/>
<accession>A0A7C4VRZ7</accession>